<organism evidence="1 2">
    <name type="scientific">Sphingobacterium bambusae</name>
    <dbReference type="NCBI Taxonomy" id="662858"/>
    <lineage>
        <taxon>Bacteria</taxon>
        <taxon>Pseudomonadati</taxon>
        <taxon>Bacteroidota</taxon>
        <taxon>Sphingobacteriia</taxon>
        <taxon>Sphingobacteriales</taxon>
        <taxon>Sphingobacteriaceae</taxon>
        <taxon>Sphingobacterium</taxon>
    </lineage>
</organism>
<gene>
    <name evidence="1" type="ORF">ACFS7Y_15315</name>
</gene>
<keyword evidence="2" id="KW-1185">Reference proteome</keyword>
<proteinExistence type="predicted"/>
<name>A0ABW6BGU6_9SPHI</name>
<dbReference type="EMBL" id="JBHUPB010000010">
    <property type="protein sequence ID" value="MFD2968768.1"/>
    <property type="molecule type" value="Genomic_DNA"/>
</dbReference>
<dbReference type="RefSeq" id="WP_320184964.1">
    <property type="nucleotide sequence ID" value="NZ_CP138332.1"/>
</dbReference>
<sequence length="88" mass="10327">MSQLKKLINMKYVLNFNVCKKAVLHKNRVLEILNSNIPNIKLKAIEMEDTSFKMQFLVLERVDNLVVMLMSSFGFSFKYLSFSEYTPN</sequence>
<evidence type="ECO:0000313" key="1">
    <source>
        <dbReference type="EMBL" id="MFD2968768.1"/>
    </source>
</evidence>
<accession>A0ABW6BGU6</accession>
<comment type="caution">
    <text evidence="1">The sequence shown here is derived from an EMBL/GenBank/DDBJ whole genome shotgun (WGS) entry which is preliminary data.</text>
</comment>
<reference evidence="2" key="1">
    <citation type="journal article" date="2019" name="Int. J. Syst. Evol. Microbiol.">
        <title>The Global Catalogue of Microorganisms (GCM) 10K type strain sequencing project: providing services to taxonomists for standard genome sequencing and annotation.</title>
        <authorList>
            <consortium name="The Broad Institute Genomics Platform"/>
            <consortium name="The Broad Institute Genome Sequencing Center for Infectious Disease"/>
            <person name="Wu L."/>
            <person name="Ma J."/>
        </authorList>
    </citation>
    <scope>NUCLEOTIDE SEQUENCE [LARGE SCALE GENOMIC DNA]</scope>
    <source>
        <strain evidence="2">KCTC 22814</strain>
    </source>
</reference>
<protein>
    <submittedName>
        <fullName evidence="1">Uncharacterized protein</fullName>
    </submittedName>
</protein>
<evidence type="ECO:0000313" key="2">
    <source>
        <dbReference type="Proteomes" id="UP001597525"/>
    </source>
</evidence>
<dbReference type="Proteomes" id="UP001597525">
    <property type="component" value="Unassembled WGS sequence"/>
</dbReference>